<dbReference type="InterPro" id="IPR002130">
    <property type="entry name" value="Cyclophilin-type_PPIase_dom"/>
</dbReference>
<dbReference type="Gene3D" id="2.40.100.10">
    <property type="entry name" value="Cyclophilin-like"/>
    <property type="match status" value="1"/>
</dbReference>
<dbReference type="SUPFAM" id="SSF50891">
    <property type="entry name" value="Cyclophilin-like"/>
    <property type="match status" value="1"/>
</dbReference>
<accession>A0A7X8XWY2</accession>
<evidence type="ECO:0000259" key="1">
    <source>
        <dbReference type="Pfam" id="PF00160"/>
    </source>
</evidence>
<sequence>MKLAELIIGGEPFEVVIFPENAPIATERFEALVKSNIFNGWKVKFVVPDRLIKFEPFKDTVHFTERPMTRPDHSAPKLRQGVLAFVGVNKEMVSDRLMFVLNDEDAATYDGICSPIGCLTVDHQKKVSQVDEGMIISKISIKEVEKEEILSRIPSFI</sequence>
<name>A0A7X8XWY2_9BACT</name>
<dbReference type="AlphaFoldDB" id="A0A7X8XWY2"/>
<proteinExistence type="predicted"/>
<reference evidence="2 3" key="1">
    <citation type="submission" date="2020-04" db="EMBL/GenBank/DDBJ databases">
        <title>Flammeovirga sp. SR4, a novel species isolated from seawater.</title>
        <authorList>
            <person name="Wang X."/>
        </authorList>
    </citation>
    <scope>NUCLEOTIDE SEQUENCE [LARGE SCALE GENOMIC DNA]</scope>
    <source>
        <strain evidence="2 3">SR4</strain>
    </source>
</reference>
<feature type="domain" description="PPIase cyclophilin-type" evidence="1">
    <location>
        <begin position="11"/>
        <end position="117"/>
    </location>
</feature>
<evidence type="ECO:0000313" key="3">
    <source>
        <dbReference type="Proteomes" id="UP000585050"/>
    </source>
</evidence>
<gene>
    <name evidence="2" type="ORF">HGP29_16050</name>
</gene>
<protein>
    <recommendedName>
        <fullName evidence="1">PPIase cyclophilin-type domain-containing protein</fullName>
    </recommendedName>
</protein>
<evidence type="ECO:0000313" key="2">
    <source>
        <dbReference type="EMBL" id="NLR92733.1"/>
    </source>
</evidence>
<dbReference type="InterPro" id="IPR029000">
    <property type="entry name" value="Cyclophilin-like_dom_sf"/>
</dbReference>
<dbReference type="EMBL" id="JABAIL010000004">
    <property type="protein sequence ID" value="NLR92733.1"/>
    <property type="molecule type" value="Genomic_DNA"/>
</dbReference>
<dbReference type="RefSeq" id="WP_168883437.1">
    <property type="nucleotide sequence ID" value="NZ_JABAIL010000004.1"/>
</dbReference>
<comment type="caution">
    <text evidence="2">The sequence shown here is derived from an EMBL/GenBank/DDBJ whole genome shotgun (WGS) entry which is preliminary data.</text>
</comment>
<dbReference type="Pfam" id="PF00160">
    <property type="entry name" value="Pro_isomerase"/>
    <property type="match status" value="1"/>
</dbReference>
<keyword evidence="3" id="KW-1185">Reference proteome</keyword>
<dbReference type="Proteomes" id="UP000585050">
    <property type="component" value="Unassembled WGS sequence"/>
</dbReference>
<organism evidence="2 3">
    <name type="scientific">Flammeovirga agarivorans</name>
    <dbReference type="NCBI Taxonomy" id="2726742"/>
    <lineage>
        <taxon>Bacteria</taxon>
        <taxon>Pseudomonadati</taxon>
        <taxon>Bacteroidota</taxon>
        <taxon>Cytophagia</taxon>
        <taxon>Cytophagales</taxon>
        <taxon>Flammeovirgaceae</taxon>
        <taxon>Flammeovirga</taxon>
    </lineage>
</organism>